<feature type="domain" description="M23ase beta-sheet core" evidence="1">
    <location>
        <begin position="135"/>
        <end position="234"/>
    </location>
</feature>
<protein>
    <submittedName>
        <fullName evidence="3">Peptidase</fullName>
    </submittedName>
</protein>
<dbReference type="GO" id="GO:0019867">
    <property type="term" value="C:outer membrane"/>
    <property type="evidence" value="ECO:0007669"/>
    <property type="project" value="InterPro"/>
</dbReference>
<dbReference type="Gene3D" id="2.40.40.10">
    <property type="entry name" value="RlpA-like domain"/>
    <property type="match status" value="1"/>
</dbReference>
<dbReference type="GO" id="GO:0009254">
    <property type="term" value="P:peptidoglycan turnover"/>
    <property type="evidence" value="ECO:0007669"/>
    <property type="project" value="InterPro"/>
</dbReference>
<dbReference type="Pfam" id="PF01551">
    <property type="entry name" value="Peptidase_M23"/>
    <property type="match status" value="1"/>
</dbReference>
<dbReference type="InterPro" id="IPR016047">
    <property type="entry name" value="M23ase_b-sheet_dom"/>
</dbReference>
<name>A0A117I1D6_PAEAM</name>
<evidence type="ECO:0000313" key="3">
    <source>
        <dbReference type="EMBL" id="GAS82007.1"/>
    </source>
</evidence>
<dbReference type="PANTHER" id="PTHR21666:SF270">
    <property type="entry name" value="MUREIN HYDROLASE ACTIVATOR ENVC"/>
    <property type="match status" value="1"/>
</dbReference>
<sequence length="1164" mass="129950">MTYVSNVNYPSRQLLQGIMERVNALGNEPKVVVELDKTSYVRGFRRKYDAAQYVMDSAVSDLLSIDKAEKLTDYVDGTLVETSTELRNSDFSMPIKSSSTMHGHKNGERTINGMYITDFFETDPRSTRYVGRGGKHKGIDLDLAMNDPVYAVWSGTVTVASTLRGYGRVVYVSHGNGWETRYAHLNKISVSVGDKVKAGGLVGLGGNSGTSRSNGGDGSHLHFEVRLNGKALNPEQFLRGKKTIQTASKADPRNIQDSVFMDASVMADSSTSHVEYNMEATAYVADCPGCIGITRGGTDVRTWKNWKIIAVDPSIIPLKSKVELVVDGVSWGEYLADDTGGDIKGNRIDILFDTKPNALKFGRKPVVVKVKSWGDGKTRSADTTGDTSIDKEIVTYQYNKTTSKQTYFKDFTTKKTSLDVKKYTKTDGAVQMTVIDDDTQMNVLGFKGTGGAGQAKTIVFEHDWFKAGNLGWSYFSDLEIDDVIIVKVNDYEVVRIKGINAKNGVAYPPSIPMPKGHNVVEITFANSSKASRGKFGILWLRAKEFDVETVETKTLWDFEDNMSSANKWTPYSTVVQKDKGDYQAISTNGDEAGIERLGKIKKFPFTINFSLKTAAGTSGKLIISDGTKGFLLNIKDDQIYTSGGGTYQLDTAADFIEYTVVCHDQTDIDVYVKLNDVWVNTGIRGAAFDYPYQSRILFAVTDGTIYLDSINYASNDYAVEQLATAIGDTYKEKWYEVGEFVFEETYTIDVDVMNWEINTHLDTTISTARITLNNASGIYSPLWERKPEFPDAFRTDKSPLSYYEEGELRHVISEYTPIRIYAGYGEEVVRVFTGMIKGEITENSAEKTISFSCVDRFDMLEEFVFYKPMQYPPEEAYAGDGGAFAWIKSSIVEDIVVASGFTAWKVHAEDMANPDYVIEDTVYTDVNKGKNTFMKFNKDTGELEAVSQENIMEVGGWQNPFVASVTFPLGTNASDALQSLIQDLPYRIYCDRYGTFRMERMDFLDAPDWAMVSGMKWEFIDGENLMEVTSSTDYSRVRNHLMISGTAGIVEHFFDKSLIIATKGNMRTAGAQLDWIEEVDGSSMRGLKEDVANKIFFDYKRQARTKNVVVKGNPLIELLDSVYVYDAKTFTSSYYLVKGNRMVGSNEGIFNYLELTWQTLSEVG</sequence>
<evidence type="ECO:0000259" key="2">
    <source>
        <dbReference type="Pfam" id="PF06725"/>
    </source>
</evidence>
<proteinExistence type="predicted"/>
<gene>
    <name evidence="3" type="ORF">PAHA3_2081</name>
</gene>
<dbReference type="Pfam" id="PF06725">
    <property type="entry name" value="3D"/>
    <property type="match status" value="1"/>
</dbReference>
<dbReference type="CDD" id="cd12797">
    <property type="entry name" value="M23_peptidase"/>
    <property type="match status" value="1"/>
</dbReference>
<dbReference type="InterPro" id="IPR036908">
    <property type="entry name" value="RlpA-like_sf"/>
</dbReference>
<dbReference type="GO" id="GO:0004222">
    <property type="term" value="F:metalloendopeptidase activity"/>
    <property type="evidence" value="ECO:0007669"/>
    <property type="project" value="TreeGrafter"/>
</dbReference>
<feature type="domain" description="3D" evidence="2">
    <location>
        <begin position="308"/>
        <end position="368"/>
    </location>
</feature>
<dbReference type="GO" id="GO:0004553">
    <property type="term" value="F:hydrolase activity, hydrolyzing O-glycosyl compounds"/>
    <property type="evidence" value="ECO:0007669"/>
    <property type="project" value="InterPro"/>
</dbReference>
<dbReference type="Proteomes" id="UP000069697">
    <property type="component" value="Unassembled WGS sequence"/>
</dbReference>
<reference evidence="4" key="2">
    <citation type="submission" date="2016-01" db="EMBL/GenBank/DDBJ databases">
        <title>Draft Genome Sequence of Paenibacillus amylolyticus Heshi-A3 that Was Isolated from Fermented Rice Bran with Aging Salted Mackerel, Which Was Named Heshiko as Traditional Fermented Seafood in Japan.</title>
        <authorList>
            <person name="Akuzawa S."/>
            <person name="Nakagawa J."/>
            <person name="Kanekatsu T."/>
            <person name="Kubota E."/>
            <person name="Ohtake R."/>
            <person name="Suzuki T."/>
            <person name="Kanesaki Y."/>
        </authorList>
    </citation>
    <scope>NUCLEOTIDE SEQUENCE [LARGE SCALE GENOMIC DNA]</scope>
    <source>
        <strain evidence="4">Heshi-A3</strain>
    </source>
</reference>
<dbReference type="InterPro" id="IPR050570">
    <property type="entry name" value="Cell_wall_metabolism_enzyme"/>
</dbReference>
<dbReference type="AlphaFoldDB" id="A0A117I1D6"/>
<dbReference type="InterPro" id="IPR011055">
    <property type="entry name" value="Dup_hybrid_motif"/>
</dbReference>
<organism evidence="3 4">
    <name type="scientific">Paenibacillus amylolyticus</name>
    <dbReference type="NCBI Taxonomy" id="1451"/>
    <lineage>
        <taxon>Bacteria</taxon>
        <taxon>Bacillati</taxon>
        <taxon>Bacillota</taxon>
        <taxon>Bacilli</taxon>
        <taxon>Bacillales</taxon>
        <taxon>Paenibacillaceae</taxon>
        <taxon>Paenibacillus</taxon>
    </lineage>
</organism>
<dbReference type="CDD" id="cd14667">
    <property type="entry name" value="3D_containing_proteins"/>
    <property type="match status" value="1"/>
</dbReference>
<reference evidence="3 4" key="1">
    <citation type="journal article" date="2016" name="Genome Announc.">
        <title>Draft Genome Sequence of Paenibacillus amylolyticus Heshi-A3, Isolated from Fermented Rice Bran in a Japanese Fermented Seafood Dish.</title>
        <authorList>
            <person name="Akuzawa S."/>
            <person name="Nagaoka J."/>
            <person name="Kanekatsu M."/>
            <person name="Kubota E."/>
            <person name="Ohtake R."/>
            <person name="Suzuki T."/>
            <person name="Kanesaki Y."/>
        </authorList>
    </citation>
    <scope>NUCLEOTIDE SEQUENCE [LARGE SCALE GENOMIC DNA]</scope>
    <source>
        <strain evidence="3 4">Heshi-A3</strain>
    </source>
</reference>
<dbReference type="PANTHER" id="PTHR21666">
    <property type="entry name" value="PEPTIDASE-RELATED"/>
    <property type="match status" value="1"/>
</dbReference>
<dbReference type="InterPro" id="IPR010611">
    <property type="entry name" value="3D_dom"/>
</dbReference>
<dbReference type="EMBL" id="BCNV01000001">
    <property type="protein sequence ID" value="GAS82007.1"/>
    <property type="molecule type" value="Genomic_DNA"/>
</dbReference>
<dbReference type="InterPro" id="IPR059180">
    <property type="entry name" value="3D_YorM"/>
</dbReference>
<dbReference type="SUPFAM" id="SSF51261">
    <property type="entry name" value="Duplicated hybrid motif"/>
    <property type="match status" value="1"/>
</dbReference>
<evidence type="ECO:0000259" key="1">
    <source>
        <dbReference type="Pfam" id="PF01551"/>
    </source>
</evidence>
<dbReference type="Gene3D" id="2.70.70.10">
    <property type="entry name" value="Glucose Permease (Domain IIA)"/>
    <property type="match status" value="1"/>
</dbReference>
<evidence type="ECO:0000313" key="4">
    <source>
        <dbReference type="Proteomes" id="UP000069697"/>
    </source>
</evidence>
<comment type="caution">
    <text evidence="3">The sequence shown here is derived from an EMBL/GenBank/DDBJ whole genome shotgun (WGS) entry which is preliminary data.</text>
</comment>
<accession>A0A117I1D6</accession>